<dbReference type="PANTHER" id="PTHR28152">
    <property type="entry name" value="HYDROXYACYL-THIOESTER DEHYDRATASE TYPE 2, MITOCHONDRIAL"/>
    <property type="match status" value="1"/>
</dbReference>
<protein>
    <submittedName>
        <fullName evidence="1">Uncharacterized protein</fullName>
    </submittedName>
</protein>
<evidence type="ECO:0000313" key="2">
    <source>
        <dbReference type="Proteomes" id="UP000053424"/>
    </source>
</evidence>
<dbReference type="InterPro" id="IPR052741">
    <property type="entry name" value="Mitochondrial_HTD2"/>
</dbReference>
<dbReference type="EMBL" id="KN831768">
    <property type="protein sequence ID" value="KIM49078.1"/>
    <property type="molecule type" value="Genomic_DNA"/>
</dbReference>
<dbReference type="STRING" id="686832.A0A0C2YHA9"/>
<accession>A0A0C2YHA9</accession>
<sequence length="262" mass="29437">MYAMGLNSLRTPIKPASYTLGFRSMKPISNLRPLCTLRAQEHEDLDRWIASPPTQTLTDGLSTEHLSDLFITLPTRDGTRVSYKMPKVGTPLPGGHHLAFFHARKAEQHLRADGTDEEISPPPPFTKRMWAGGRMTWYANNPLLVGRNATGTARVAKVEKKGFEQGRPMIFVTQRIEFSQVGQSIASIIEERDHVYFCQGATSNRNRKNVFDREVKNIPTSVDFALRYIPSPVTLFRYSALTFNAHPHPPGQGILRKGGRIP</sequence>
<gene>
    <name evidence="1" type="ORF">M413DRAFT_95285</name>
</gene>
<dbReference type="GO" id="GO:0005739">
    <property type="term" value="C:mitochondrion"/>
    <property type="evidence" value="ECO:0007669"/>
    <property type="project" value="TreeGrafter"/>
</dbReference>
<reference evidence="1 2" key="1">
    <citation type="submission" date="2014-04" db="EMBL/GenBank/DDBJ databases">
        <authorList>
            <consortium name="DOE Joint Genome Institute"/>
            <person name="Kuo A."/>
            <person name="Gay G."/>
            <person name="Dore J."/>
            <person name="Kohler A."/>
            <person name="Nagy L.G."/>
            <person name="Floudas D."/>
            <person name="Copeland A."/>
            <person name="Barry K.W."/>
            <person name="Cichocki N."/>
            <person name="Veneault-Fourrey C."/>
            <person name="LaButti K."/>
            <person name="Lindquist E.A."/>
            <person name="Lipzen A."/>
            <person name="Lundell T."/>
            <person name="Morin E."/>
            <person name="Murat C."/>
            <person name="Sun H."/>
            <person name="Tunlid A."/>
            <person name="Henrissat B."/>
            <person name="Grigoriev I.V."/>
            <person name="Hibbett D.S."/>
            <person name="Martin F."/>
            <person name="Nordberg H.P."/>
            <person name="Cantor M.N."/>
            <person name="Hua S.X."/>
        </authorList>
    </citation>
    <scope>NUCLEOTIDE SEQUENCE [LARGE SCALE GENOMIC DNA]</scope>
    <source>
        <strain evidence="2">h7</strain>
    </source>
</reference>
<evidence type="ECO:0000313" key="1">
    <source>
        <dbReference type="EMBL" id="KIM49078.1"/>
    </source>
</evidence>
<dbReference type="GO" id="GO:0019171">
    <property type="term" value="F:(3R)-hydroxyacyl-[acyl-carrier-protein] dehydratase activity"/>
    <property type="evidence" value="ECO:0007669"/>
    <property type="project" value="TreeGrafter"/>
</dbReference>
<dbReference type="Proteomes" id="UP000053424">
    <property type="component" value="Unassembled WGS sequence"/>
</dbReference>
<reference evidence="2" key="2">
    <citation type="submission" date="2015-01" db="EMBL/GenBank/DDBJ databases">
        <title>Evolutionary Origins and Diversification of the Mycorrhizal Mutualists.</title>
        <authorList>
            <consortium name="DOE Joint Genome Institute"/>
            <consortium name="Mycorrhizal Genomics Consortium"/>
            <person name="Kohler A."/>
            <person name="Kuo A."/>
            <person name="Nagy L.G."/>
            <person name="Floudas D."/>
            <person name="Copeland A."/>
            <person name="Barry K.W."/>
            <person name="Cichocki N."/>
            <person name="Veneault-Fourrey C."/>
            <person name="LaButti K."/>
            <person name="Lindquist E.A."/>
            <person name="Lipzen A."/>
            <person name="Lundell T."/>
            <person name="Morin E."/>
            <person name="Murat C."/>
            <person name="Riley R."/>
            <person name="Ohm R."/>
            <person name="Sun H."/>
            <person name="Tunlid A."/>
            <person name="Henrissat B."/>
            <person name="Grigoriev I.V."/>
            <person name="Hibbett D.S."/>
            <person name="Martin F."/>
        </authorList>
    </citation>
    <scope>NUCLEOTIDE SEQUENCE [LARGE SCALE GENOMIC DNA]</scope>
    <source>
        <strain evidence="2">h7</strain>
    </source>
</reference>
<dbReference type="HOGENOM" id="CLU_1059844_0_0_1"/>
<dbReference type="AlphaFoldDB" id="A0A0C2YHA9"/>
<keyword evidence="2" id="KW-1185">Reference proteome</keyword>
<proteinExistence type="predicted"/>
<name>A0A0C2YHA9_HEBCY</name>
<dbReference type="OrthoDB" id="3257538at2759"/>
<organism evidence="1 2">
    <name type="scientific">Hebeloma cylindrosporum</name>
    <dbReference type="NCBI Taxonomy" id="76867"/>
    <lineage>
        <taxon>Eukaryota</taxon>
        <taxon>Fungi</taxon>
        <taxon>Dikarya</taxon>
        <taxon>Basidiomycota</taxon>
        <taxon>Agaricomycotina</taxon>
        <taxon>Agaricomycetes</taxon>
        <taxon>Agaricomycetidae</taxon>
        <taxon>Agaricales</taxon>
        <taxon>Agaricineae</taxon>
        <taxon>Hymenogastraceae</taxon>
        <taxon>Hebeloma</taxon>
    </lineage>
</organism>
<dbReference type="PANTHER" id="PTHR28152:SF1">
    <property type="entry name" value="HYDROXYACYL-THIOESTER DEHYDRATASE TYPE 2, MITOCHONDRIAL"/>
    <property type="match status" value="1"/>
</dbReference>